<feature type="compositionally biased region" description="Basic and acidic residues" evidence="1">
    <location>
        <begin position="1"/>
        <end position="11"/>
    </location>
</feature>
<dbReference type="PATRIC" id="fig|1441923.3.peg.2115"/>
<evidence type="ECO:0000256" key="1">
    <source>
        <dbReference type="SAM" id="MobiDB-lite"/>
    </source>
</evidence>
<protein>
    <submittedName>
        <fullName evidence="2">Uncharacterized protein</fullName>
    </submittedName>
</protein>
<evidence type="ECO:0000313" key="2">
    <source>
        <dbReference type="EMBL" id="KOS56444.1"/>
    </source>
</evidence>
<gene>
    <name evidence="2" type="ORF">Z051_09555</name>
</gene>
<evidence type="ECO:0000313" key="3">
    <source>
        <dbReference type="Proteomes" id="UP000037712"/>
    </source>
</evidence>
<feature type="region of interest" description="Disordered" evidence="1">
    <location>
        <begin position="1"/>
        <end position="34"/>
    </location>
</feature>
<proteinExistence type="predicted"/>
<reference evidence="2 3" key="1">
    <citation type="journal article" date="2015" name="Genome Announc.">
        <title>Draft Genome Sequence of Rhodococcus rhodochrous Strain KG-21, a Soil Isolate from Oil Fields of Krishna-Godavari Basin, India.</title>
        <authorList>
            <person name="Dawar C."/>
            <person name="Aggarwal R.K."/>
        </authorList>
    </citation>
    <scope>NUCLEOTIDE SEQUENCE [LARGE SCALE GENOMIC DNA]</scope>
    <source>
        <strain evidence="2 3">KG-21</strain>
    </source>
</reference>
<sequence length="207" mass="23267">MSQREDGKEVLQEINFRPSGKTPPPGYIENPDAPGQWVKPEYLDWLRETLTGAVQNQTEAAKLDPDVKVLADELAVVHLPEHTIADRKVAEPTRVEIHQSTRLAAYLHRRGWRHHPEHEQVRWVPTPNGPSGDLGLHIERNPDGTWPTPDPEDFFDPEKIVTSQSRDGSWIASHPAGLYAQAPSKARAHAQLLQQLLTKTEEAKASE</sequence>
<dbReference type="AlphaFoldDB" id="A0A0M8PH43"/>
<organism evidence="2 3">
    <name type="scientific">Rhodococcus rhodochrous KG-21</name>
    <dbReference type="NCBI Taxonomy" id="1441923"/>
    <lineage>
        <taxon>Bacteria</taxon>
        <taxon>Bacillati</taxon>
        <taxon>Actinomycetota</taxon>
        <taxon>Actinomycetes</taxon>
        <taxon>Mycobacteriales</taxon>
        <taxon>Nocardiaceae</taxon>
        <taxon>Rhodococcus</taxon>
    </lineage>
</organism>
<name>A0A0M8PH43_RHORH</name>
<reference evidence="3" key="2">
    <citation type="submission" date="2015-01" db="EMBL/GenBank/DDBJ databases">
        <title>Draft genome sequence of potential hydrocarbon metabolising strain of Rhodococcus rhodochrous.</title>
        <authorList>
            <person name="Aggarwal R.K."/>
            <person name="Dawar C."/>
        </authorList>
    </citation>
    <scope>NUCLEOTIDE SEQUENCE [LARGE SCALE GENOMIC DNA]</scope>
    <source>
        <strain evidence="3">KG-21</strain>
    </source>
</reference>
<comment type="caution">
    <text evidence="2">The sequence shown here is derived from an EMBL/GenBank/DDBJ whole genome shotgun (WGS) entry which is preliminary data.</text>
</comment>
<dbReference type="RefSeq" id="WP_054372437.1">
    <property type="nucleotide sequence ID" value="NZ_AZYO01000018.1"/>
</dbReference>
<dbReference type="EMBL" id="AZYO01000018">
    <property type="protein sequence ID" value="KOS56444.1"/>
    <property type="molecule type" value="Genomic_DNA"/>
</dbReference>
<accession>A0A0M8PH43</accession>
<dbReference type="Proteomes" id="UP000037712">
    <property type="component" value="Unassembled WGS sequence"/>
</dbReference>